<dbReference type="EMBL" id="CP111013">
    <property type="protein sequence ID" value="WAQ96391.1"/>
    <property type="molecule type" value="Genomic_DNA"/>
</dbReference>
<name>A0ABY7DFE5_MYAAR</name>
<proteinExistence type="predicted"/>
<accession>A0ABY7DFE5</accession>
<sequence length="66" mass="7227">MARQRHNSNAKLNNGAVEMPSHTIELDNNYILNCSDSSSSTTTNNNGCNNRSICIESMELKRGTPA</sequence>
<organism evidence="1 2">
    <name type="scientific">Mya arenaria</name>
    <name type="common">Soft-shell clam</name>
    <dbReference type="NCBI Taxonomy" id="6604"/>
    <lineage>
        <taxon>Eukaryota</taxon>
        <taxon>Metazoa</taxon>
        <taxon>Spiralia</taxon>
        <taxon>Lophotrochozoa</taxon>
        <taxon>Mollusca</taxon>
        <taxon>Bivalvia</taxon>
        <taxon>Autobranchia</taxon>
        <taxon>Heteroconchia</taxon>
        <taxon>Euheterodonta</taxon>
        <taxon>Imparidentia</taxon>
        <taxon>Neoheterodontei</taxon>
        <taxon>Myida</taxon>
        <taxon>Myoidea</taxon>
        <taxon>Myidae</taxon>
        <taxon>Mya</taxon>
    </lineage>
</organism>
<evidence type="ECO:0000313" key="1">
    <source>
        <dbReference type="EMBL" id="WAQ96391.1"/>
    </source>
</evidence>
<keyword evidence="2" id="KW-1185">Reference proteome</keyword>
<evidence type="ECO:0000313" key="2">
    <source>
        <dbReference type="Proteomes" id="UP001164746"/>
    </source>
</evidence>
<reference evidence="1" key="1">
    <citation type="submission" date="2022-11" db="EMBL/GenBank/DDBJ databases">
        <title>Centuries of genome instability and evolution in soft-shell clam transmissible cancer (bioRxiv).</title>
        <authorList>
            <person name="Hart S.F.M."/>
            <person name="Yonemitsu M.A."/>
            <person name="Giersch R.M."/>
            <person name="Beal B.F."/>
            <person name="Arriagada G."/>
            <person name="Davis B.W."/>
            <person name="Ostrander E.A."/>
            <person name="Goff S.P."/>
            <person name="Metzger M.J."/>
        </authorList>
    </citation>
    <scope>NUCLEOTIDE SEQUENCE</scope>
    <source>
        <strain evidence="1">MELC-2E11</strain>
        <tissue evidence="1">Siphon/mantle</tissue>
    </source>
</reference>
<dbReference type="Proteomes" id="UP001164746">
    <property type="component" value="Chromosome 2"/>
</dbReference>
<gene>
    <name evidence="1" type="ORF">MAR_029081</name>
</gene>
<protein>
    <submittedName>
        <fullName evidence="1">Uncharacterized protein</fullName>
    </submittedName>
</protein>